<dbReference type="InterPro" id="IPR050903">
    <property type="entry name" value="Bact_Chemotaxis_MeTrfase"/>
</dbReference>
<evidence type="ECO:0000256" key="4">
    <source>
        <dbReference type="ARBA" id="ARBA00022679"/>
    </source>
</evidence>
<comment type="caution">
    <text evidence="7">The sequence shown here is derived from an EMBL/GenBank/DDBJ whole genome shotgun (WGS) entry which is preliminary data.</text>
</comment>
<dbReference type="SUPFAM" id="SSF53335">
    <property type="entry name" value="S-adenosyl-L-methionine-dependent methyltransferases"/>
    <property type="match status" value="1"/>
</dbReference>
<evidence type="ECO:0000259" key="6">
    <source>
        <dbReference type="PROSITE" id="PS50123"/>
    </source>
</evidence>
<sequence length="298" mass="33955">MRTDADGRTSLIKDSQEVTDVQYRRFAAFIEEKSGIVLGAGKQYLVNSRLSSLLSKFNIQTVDELINRAMEETPNNKIQEEVIDAMTTNETLWFRDTYPYTALENTILPELAKRAKYPVRIWSAACSSGQEPYSIAMIVQEQLGKMLHVDPKQTQIIGTDLSPEMLTTCRLGQYDVHALSRGLSAERKAKFFKPCHKPNMMQIDPRVKSMVEFRPMNLLGSYALMGKFDVIFCRNVLIYFSNEVKADILRKLTMCLNPGGYLILGSTETLVGVSDKYEMMRCNPGIIYRLKPQKYAFL</sequence>
<dbReference type="Gene3D" id="3.40.50.150">
    <property type="entry name" value="Vaccinia Virus protein VP39"/>
    <property type="match status" value="1"/>
</dbReference>
<dbReference type="EMBL" id="JAGFNY010000011">
    <property type="protein sequence ID" value="MBW7570167.1"/>
    <property type="molecule type" value="Genomic_DNA"/>
</dbReference>
<dbReference type="InterPro" id="IPR036804">
    <property type="entry name" value="CheR_N_sf"/>
</dbReference>
<organism evidence="7 8">
    <name type="scientific">Succinivibrio faecicola</name>
    <dbReference type="NCBI Taxonomy" id="2820300"/>
    <lineage>
        <taxon>Bacteria</taxon>
        <taxon>Pseudomonadati</taxon>
        <taxon>Pseudomonadota</taxon>
        <taxon>Gammaproteobacteria</taxon>
        <taxon>Aeromonadales</taxon>
        <taxon>Succinivibrionaceae</taxon>
        <taxon>Succinivibrio</taxon>
    </lineage>
</organism>
<feature type="domain" description="CheR-type methyltransferase" evidence="6">
    <location>
        <begin position="11"/>
        <end position="293"/>
    </location>
</feature>
<dbReference type="SMART" id="SM00138">
    <property type="entry name" value="MeTrc"/>
    <property type="match status" value="1"/>
</dbReference>
<dbReference type="Pfam" id="PF03705">
    <property type="entry name" value="CheR_N"/>
    <property type="match status" value="1"/>
</dbReference>
<dbReference type="Pfam" id="PF01739">
    <property type="entry name" value="CheR"/>
    <property type="match status" value="1"/>
</dbReference>
<keyword evidence="8" id="KW-1185">Reference proteome</keyword>
<comment type="catalytic activity">
    <reaction evidence="1">
        <text>L-glutamyl-[protein] + S-adenosyl-L-methionine = [protein]-L-glutamate 5-O-methyl ester + S-adenosyl-L-homocysteine</text>
        <dbReference type="Rhea" id="RHEA:24452"/>
        <dbReference type="Rhea" id="RHEA-COMP:10208"/>
        <dbReference type="Rhea" id="RHEA-COMP:10311"/>
        <dbReference type="ChEBI" id="CHEBI:29973"/>
        <dbReference type="ChEBI" id="CHEBI:57856"/>
        <dbReference type="ChEBI" id="CHEBI:59789"/>
        <dbReference type="ChEBI" id="CHEBI:82795"/>
        <dbReference type="EC" id="2.1.1.80"/>
    </reaction>
</comment>
<dbReference type="InterPro" id="IPR022641">
    <property type="entry name" value="CheR_N"/>
</dbReference>
<dbReference type="PANTHER" id="PTHR24422">
    <property type="entry name" value="CHEMOTAXIS PROTEIN METHYLTRANSFERASE"/>
    <property type="match status" value="1"/>
</dbReference>
<gene>
    <name evidence="7" type="ORF">J5V48_04590</name>
</gene>
<evidence type="ECO:0000313" key="7">
    <source>
        <dbReference type="EMBL" id="MBW7570167.1"/>
    </source>
</evidence>
<dbReference type="EC" id="2.1.1.80" evidence="2"/>
<keyword evidence="5" id="KW-0949">S-adenosyl-L-methionine</keyword>
<dbReference type="InterPro" id="IPR000780">
    <property type="entry name" value="CheR_MeTrfase"/>
</dbReference>
<evidence type="ECO:0000256" key="5">
    <source>
        <dbReference type="ARBA" id="ARBA00022691"/>
    </source>
</evidence>
<dbReference type="PROSITE" id="PS50123">
    <property type="entry name" value="CHER"/>
    <property type="match status" value="1"/>
</dbReference>
<keyword evidence="4" id="KW-0808">Transferase</keyword>
<dbReference type="SUPFAM" id="SSF47757">
    <property type="entry name" value="Chemotaxis receptor methyltransferase CheR, N-terminal domain"/>
    <property type="match status" value="1"/>
</dbReference>
<reference evidence="7 8" key="1">
    <citation type="submission" date="2021-03" db="EMBL/GenBank/DDBJ databases">
        <title>Succinivibrio sp. nov. isolated from feces of cow.</title>
        <authorList>
            <person name="Choi J.-Y."/>
        </authorList>
    </citation>
    <scope>NUCLEOTIDE SEQUENCE [LARGE SCALE GENOMIC DNA]</scope>
    <source>
        <strain evidence="7 8">AGMB01872</strain>
    </source>
</reference>
<dbReference type="InterPro" id="IPR029063">
    <property type="entry name" value="SAM-dependent_MTases_sf"/>
</dbReference>
<dbReference type="PRINTS" id="PR00996">
    <property type="entry name" value="CHERMTFRASE"/>
</dbReference>
<protein>
    <recommendedName>
        <fullName evidence="2">protein-glutamate O-methyltransferase</fullName>
        <ecNumber evidence="2">2.1.1.80</ecNumber>
    </recommendedName>
</protein>
<dbReference type="Gene3D" id="1.10.155.10">
    <property type="entry name" value="Chemotaxis receptor methyltransferase CheR, N-terminal domain"/>
    <property type="match status" value="1"/>
</dbReference>
<proteinExistence type="predicted"/>
<accession>A0ABS7DGD6</accession>
<evidence type="ECO:0000256" key="2">
    <source>
        <dbReference type="ARBA" id="ARBA00012534"/>
    </source>
</evidence>
<dbReference type="InterPro" id="IPR022642">
    <property type="entry name" value="CheR_C"/>
</dbReference>
<dbReference type="Proteomes" id="UP000731465">
    <property type="component" value="Unassembled WGS sequence"/>
</dbReference>
<evidence type="ECO:0000256" key="3">
    <source>
        <dbReference type="ARBA" id="ARBA00022603"/>
    </source>
</evidence>
<evidence type="ECO:0000313" key="8">
    <source>
        <dbReference type="Proteomes" id="UP000731465"/>
    </source>
</evidence>
<dbReference type="PANTHER" id="PTHR24422:SF21">
    <property type="entry name" value="CHEMOTAXIS PROTEIN METHYLTRANSFERASE 1"/>
    <property type="match status" value="1"/>
</dbReference>
<evidence type="ECO:0000256" key="1">
    <source>
        <dbReference type="ARBA" id="ARBA00001541"/>
    </source>
</evidence>
<name>A0ABS7DGD6_9GAMM</name>
<keyword evidence="3" id="KW-0489">Methyltransferase</keyword>